<feature type="compositionally biased region" description="Basic and acidic residues" evidence="1">
    <location>
        <begin position="32"/>
        <end position="46"/>
    </location>
</feature>
<comment type="caution">
    <text evidence="2">The sequence shown here is derived from an EMBL/GenBank/DDBJ whole genome shotgun (WGS) entry which is preliminary data.</text>
</comment>
<accession>A0A4T0X038</accession>
<dbReference type="Proteomes" id="UP000307173">
    <property type="component" value="Unassembled WGS sequence"/>
</dbReference>
<gene>
    <name evidence="2" type="ORF">CANINC_002841</name>
</gene>
<dbReference type="STRING" id="52247.A0A4T0X038"/>
<evidence type="ECO:0000313" key="3">
    <source>
        <dbReference type="Proteomes" id="UP000307173"/>
    </source>
</evidence>
<dbReference type="EMBL" id="SELW01000468">
    <property type="protein sequence ID" value="TID26146.1"/>
    <property type="molecule type" value="Genomic_DNA"/>
</dbReference>
<proteinExistence type="predicted"/>
<evidence type="ECO:0000256" key="1">
    <source>
        <dbReference type="SAM" id="MobiDB-lite"/>
    </source>
</evidence>
<reference evidence="2 3" key="1">
    <citation type="journal article" date="2019" name="Front. Genet.">
        <title>Whole-Genome Sequencing of the Opportunistic Yeast Pathogen Candida inconspicua Uncovers Its Hybrid Origin.</title>
        <authorList>
            <person name="Mixao V."/>
            <person name="Hansen A.P."/>
            <person name="Saus E."/>
            <person name="Boekhout T."/>
            <person name="Lass-Florl C."/>
            <person name="Gabaldon T."/>
        </authorList>
    </citation>
    <scope>NUCLEOTIDE SEQUENCE [LARGE SCALE GENOMIC DNA]</scope>
    <source>
        <strain evidence="2 3">CBS 180</strain>
    </source>
</reference>
<feature type="region of interest" description="Disordered" evidence="1">
    <location>
        <begin position="1"/>
        <end position="47"/>
    </location>
</feature>
<feature type="compositionally biased region" description="Polar residues" evidence="1">
    <location>
        <begin position="1"/>
        <end position="14"/>
    </location>
</feature>
<evidence type="ECO:0000313" key="2">
    <source>
        <dbReference type="EMBL" id="TID26146.1"/>
    </source>
</evidence>
<protein>
    <recommendedName>
        <fullName evidence="4">Small-subunit processome Utp12 domain-containing protein</fullName>
    </recommendedName>
</protein>
<feature type="compositionally biased region" description="Acidic residues" evidence="1">
    <location>
        <begin position="249"/>
        <end position="259"/>
    </location>
</feature>
<feature type="compositionally biased region" description="Polar residues" evidence="1">
    <location>
        <begin position="232"/>
        <end position="243"/>
    </location>
</feature>
<organism evidence="2 3">
    <name type="scientific">Pichia inconspicua</name>
    <dbReference type="NCBI Taxonomy" id="52247"/>
    <lineage>
        <taxon>Eukaryota</taxon>
        <taxon>Fungi</taxon>
        <taxon>Dikarya</taxon>
        <taxon>Ascomycota</taxon>
        <taxon>Saccharomycotina</taxon>
        <taxon>Pichiomycetes</taxon>
        <taxon>Pichiales</taxon>
        <taxon>Pichiaceae</taxon>
        <taxon>Pichia</taxon>
    </lineage>
</organism>
<evidence type="ECO:0008006" key="4">
    <source>
        <dbReference type="Google" id="ProtNLM"/>
    </source>
</evidence>
<dbReference type="AlphaFoldDB" id="A0A4T0X038"/>
<feature type="compositionally biased region" description="Low complexity" evidence="1">
    <location>
        <begin position="260"/>
        <end position="270"/>
    </location>
</feature>
<keyword evidence="3" id="KW-1185">Reference proteome</keyword>
<dbReference type="OrthoDB" id="30195at2759"/>
<name>A0A4T0X038_9ASCO</name>
<sequence>MQASVAHPNSSTKRQIGGEHQTQDITAAKSFVKADKGGKDNDKSDDAEFDVGQILPDEADNEVANISGVNDSYECDDLPQFAELLKSKIKDLTTDNTEELKITEILSQNTKFAKSAIHILSVEESNVLFCKVALIISQYPNSFHQDFAFIRNIKVWLKWLLILRGSVITQNEESIEYLKLLQSELKQGAKNLNNLIKLTGKLTLLSDQLSVRDGILNNTENSHYEEEESDGESNITNGNSTSVVLDGEGGFDDDLDIDSDNNSNASVNADSDAEDDEE</sequence>
<feature type="region of interest" description="Disordered" evidence="1">
    <location>
        <begin position="222"/>
        <end position="278"/>
    </location>
</feature>